<accession>A0A0C9XDZ3</accession>
<sequence length="57" mass="6641">MRRTVGPHVRTPAVFGWPVLDDDTVIRFSSLRPLNDNNPPPVRHFMRFQAVWNLEPS</sequence>
<keyword evidence="2" id="KW-1185">Reference proteome</keyword>
<dbReference type="AlphaFoldDB" id="A0A0C9XDZ3"/>
<organism evidence="1 2">
    <name type="scientific">Laccaria amethystina LaAM-08-1</name>
    <dbReference type="NCBI Taxonomy" id="1095629"/>
    <lineage>
        <taxon>Eukaryota</taxon>
        <taxon>Fungi</taxon>
        <taxon>Dikarya</taxon>
        <taxon>Basidiomycota</taxon>
        <taxon>Agaricomycotina</taxon>
        <taxon>Agaricomycetes</taxon>
        <taxon>Agaricomycetidae</taxon>
        <taxon>Agaricales</taxon>
        <taxon>Agaricineae</taxon>
        <taxon>Hydnangiaceae</taxon>
        <taxon>Laccaria</taxon>
    </lineage>
</organism>
<evidence type="ECO:0000313" key="1">
    <source>
        <dbReference type="EMBL" id="KIK03101.1"/>
    </source>
</evidence>
<evidence type="ECO:0000313" key="2">
    <source>
        <dbReference type="Proteomes" id="UP000054477"/>
    </source>
</evidence>
<name>A0A0C9XDZ3_9AGAR</name>
<proteinExistence type="predicted"/>
<dbReference type="OrthoDB" id="3091789at2759"/>
<protein>
    <submittedName>
        <fullName evidence="1">Uncharacterized protein</fullName>
    </submittedName>
</protein>
<dbReference type="HOGENOM" id="CLU_2996837_0_0_1"/>
<reference evidence="1 2" key="1">
    <citation type="submission" date="2014-04" db="EMBL/GenBank/DDBJ databases">
        <authorList>
            <consortium name="DOE Joint Genome Institute"/>
            <person name="Kuo A."/>
            <person name="Kohler A."/>
            <person name="Nagy L.G."/>
            <person name="Floudas D."/>
            <person name="Copeland A."/>
            <person name="Barry K.W."/>
            <person name="Cichocki N."/>
            <person name="Veneault-Fourrey C."/>
            <person name="LaButti K."/>
            <person name="Lindquist E.A."/>
            <person name="Lipzen A."/>
            <person name="Lundell T."/>
            <person name="Morin E."/>
            <person name="Murat C."/>
            <person name="Sun H."/>
            <person name="Tunlid A."/>
            <person name="Henrissat B."/>
            <person name="Grigoriev I.V."/>
            <person name="Hibbett D.S."/>
            <person name="Martin F."/>
            <person name="Nordberg H.P."/>
            <person name="Cantor M.N."/>
            <person name="Hua S.X."/>
        </authorList>
    </citation>
    <scope>NUCLEOTIDE SEQUENCE [LARGE SCALE GENOMIC DNA]</scope>
    <source>
        <strain evidence="1 2">LaAM-08-1</strain>
    </source>
</reference>
<dbReference type="Proteomes" id="UP000054477">
    <property type="component" value="Unassembled WGS sequence"/>
</dbReference>
<reference evidence="2" key="2">
    <citation type="submission" date="2015-01" db="EMBL/GenBank/DDBJ databases">
        <title>Evolutionary Origins and Diversification of the Mycorrhizal Mutualists.</title>
        <authorList>
            <consortium name="DOE Joint Genome Institute"/>
            <consortium name="Mycorrhizal Genomics Consortium"/>
            <person name="Kohler A."/>
            <person name="Kuo A."/>
            <person name="Nagy L.G."/>
            <person name="Floudas D."/>
            <person name="Copeland A."/>
            <person name="Barry K.W."/>
            <person name="Cichocki N."/>
            <person name="Veneault-Fourrey C."/>
            <person name="LaButti K."/>
            <person name="Lindquist E.A."/>
            <person name="Lipzen A."/>
            <person name="Lundell T."/>
            <person name="Morin E."/>
            <person name="Murat C."/>
            <person name="Riley R."/>
            <person name="Ohm R."/>
            <person name="Sun H."/>
            <person name="Tunlid A."/>
            <person name="Henrissat B."/>
            <person name="Grigoriev I.V."/>
            <person name="Hibbett D.S."/>
            <person name="Martin F."/>
        </authorList>
    </citation>
    <scope>NUCLEOTIDE SEQUENCE [LARGE SCALE GENOMIC DNA]</scope>
    <source>
        <strain evidence="2">LaAM-08-1</strain>
    </source>
</reference>
<dbReference type="EMBL" id="KN838584">
    <property type="protein sequence ID" value="KIK03101.1"/>
    <property type="molecule type" value="Genomic_DNA"/>
</dbReference>
<gene>
    <name evidence="1" type="ORF">K443DRAFT_677081</name>
</gene>